<feature type="compositionally biased region" description="Polar residues" evidence="1">
    <location>
        <begin position="1"/>
        <end position="12"/>
    </location>
</feature>
<sequence>MGGSVPVQTQSPLEIPIDKMPVAKSVPLDSQIPSNITTKPAEDQQSSARLDKQEQKINELSAIVEALSKKVEAISTVKAETPKQILRTASPGKDEVNRSMKDLKITALLSDGLIFEGDVAVQIGQYSKTLKGKILSINPDTNTIITDNRIYKVQ</sequence>
<keyword evidence="2" id="KW-0614">Plasmid</keyword>
<proteinExistence type="predicted"/>
<organism evidence="2 3">
    <name type="scientific">Methylovorus glucosotrophus (strain SIP3-4)</name>
    <dbReference type="NCBI Taxonomy" id="582744"/>
    <lineage>
        <taxon>Bacteria</taxon>
        <taxon>Pseudomonadati</taxon>
        <taxon>Pseudomonadota</taxon>
        <taxon>Betaproteobacteria</taxon>
        <taxon>Nitrosomonadales</taxon>
        <taxon>Methylophilaceae</taxon>
        <taxon>Methylovorus</taxon>
    </lineage>
</organism>
<dbReference type="HOGENOM" id="CLU_1702206_0_0_4"/>
<evidence type="ECO:0000313" key="3">
    <source>
        <dbReference type="Proteomes" id="UP000002743"/>
    </source>
</evidence>
<feature type="compositionally biased region" description="Polar residues" evidence="1">
    <location>
        <begin position="31"/>
        <end position="48"/>
    </location>
</feature>
<dbReference type="AlphaFoldDB" id="C6XER0"/>
<name>C6XER0_METGS</name>
<dbReference type="KEGG" id="mei:Msip34_2893"/>
<keyword evidence="3" id="KW-1185">Reference proteome</keyword>
<dbReference type="EMBL" id="CP001675">
    <property type="protein sequence ID" value="ACT52117.1"/>
    <property type="molecule type" value="Genomic_DNA"/>
</dbReference>
<feature type="region of interest" description="Disordered" evidence="1">
    <location>
        <begin position="29"/>
        <end position="52"/>
    </location>
</feature>
<accession>C6XER0</accession>
<evidence type="ECO:0000256" key="1">
    <source>
        <dbReference type="SAM" id="MobiDB-lite"/>
    </source>
</evidence>
<gene>
    <name evidence="2" type="ordered locus">Msip34_2893</name>
</gene>
<protein>
    <submittedName>
        <fullName evidence="2">Uncharacterized protein</fullName>
    </submittedName>
</protein>
<evidence type="ECO:0000313" key="2">
    <source>
        <dbReference type="EMBL" id="ACT52117.1"/>
    </source>
</evidence>
<feature type="region of interest" description="Disordered" evidence="1">
    <location>
        <begin position="1"/>
        <end position="20"/>
    </location>
</feature>
<reference evidence="2 3" key="2">
    <citation type="journal article" date="2011" name="J. Bacteriol.">
        <title>Genomes of three methylotrophs from a single niche uncover genetic and metabolic divergence of Methylophilaceae.</title>
        <authorList>
            <person name="Lapidus A."/>
            <person name="Clum A."/>
            <person name="Labutti K."/>
            <person name="Kaluzhnaya M.G."/>
            <person name="Lim S."/>
            <person name="Beck D.A."/>
            <person name="Glavina Del Rio T."/>
            <person name="Nolan M."/>
            <person name="Mavromatis K."/>
            <person name="Huntemann M."/>
            <person name="Lucas S."/>
            <person name="Lidstrom M.E."/>
            <person name="Ivanova N."/>
            <person name="Chistoserdova L."/>
        </authorList>
    </citation>
    <scope>NUCLEOTIDE SEQUENCE [LARGE SCALE GENOMIC DNA]</scope>
    <source>
        <strain evidence="2 3">SIP3-4</strain>
        <plasmid evidence="2 3">pMsip01</plasmid>
    </source>
</reference>
<dbReference type="Proteomes" id="UP000002743">
    <property type="component" value="Plasmid pMsip01"/>
</dbReference>
<geneLocation type="plasmid" evidence="2 3">
    <name>pMsip01</name>
</geneLocation>
<reference evidence="3" key="1">
    <citation type="submission" date="2009-07" db="EMBL/GenBank/DDBJ databases">
        <title>Complete sequence of plasmid 1 of Methylovorus sp. SIP3-4.</title>
        <authorList>
            <consortium name="US DOE Joint Genome Institute"/>
            <person name="Lucas S."/>
            <person name="Copeland A."/>
            <person name="Lapidus A."/>
            <person name="Glavina del Rio T."/>
            <person name="Tice H."/>
            <person name="Bruce D."/>
            <person name="Goodwin L."/>
            <person name="Pitluck S."/>
            <person name="Clum A."/>
            <person name="Larimer F."/>
            <person name="Land M."/>
            <person name="Hauser L."/>
            <person name="Kyrpides N."/>
            <person name="Mikhailova N."/>
            <person name="Kayluzhnaya M."/>
            <person name="Chistoserdova L."/>
        </authorList>
    </citation>
    <scope>NUCLEOTIDE SEQUENCE [LARGE SCALE GENOMIC DNA]</scope>
    <source>
        <strain evidence="3">SIP3-4</strain>
        <plasmid evidence="3">pMsip01</plasmid>
    </source>
</reference>